<evidence type="ECO:0000313" key="2">
    <source>
        <dbReference type="EMBL" id="KAF2748617.1"/>
    </source>
</evidence>
<dbReference type="EMBL" id="MU006568">
    <property type="protein sequence ID" value="KAF2748617.1"/>
    <property type="molecule type" value="Genomic_DNA"/>
</dbReference>
<keyword evidence="3" id="KW-1185">Reference proteome</keyword>
<feature type="compositionally biased region" description="Low complexity" evidence="1">
    <location>
        <begin position="128"/>
        <end position="144"/>
    </location>
</feature>
<dbReference type="AlphaFoldDB" id="A0A6A6VHM7"/>
<organism evidence="2 3">
    <name type="scientific">Sporormia fimetaria CBS 119925</name>
    <dbReference type="NCBI Taxonomy" id="1340428"/>
    <lineage>
        <taxon>Eukaryota</taxon>
        <taxon>Fungi</taxon>
        <taxon>Dikarya</taxon>
        <taxon>Ascomycota</taxon>
        <taxon>Pezizomycotina</taxon>
        <taxon>Dothideomycetes</taxon>
        <taxon>Pleosporomycetidae</taxon>
        <taxon>Pleosporales</taxon>
        <taxon>Sporormiaceae</taxon>
        <taxon>Sporormia</taxon>
    </lineage>
</organism>
<accession>A0A6A6VHM7</accession>
<gene>
    <name evidence="2" type="ORF">M011DRAFT_332160</name>
</gene>
<proteinExistence type="predicted"/>
<evidence type="ECO:0000256" key="1">
    <source>
        <dbReference type="SAM" id="MobiDB-lite"/>
    </source>
</evidence>
<sequence>MALPLRKYTLREYAQSYFWGARENCTWLSFASPCVKDSSLYFQEDSNAWVLSAIPPPRAPLSPSAINTSLPLHSFNFLPSSPPIRANRKGTLTTSEITNNQAPSCKPLNCLAHHTHSRPSPTPRGVLASPAATSRAATSRSPTPQMMPHGTALRQPSAGGGHIMWP</sequence>
<evidence type="ECO:0000313" key="3">
    <source>
        <dbReference type="Proteomes" id="UP000799440"/>
    </source>
</evidence>
<reference evidence="2" key="1">
    <citation type="journal article" date="2020" name="Stud. Mycol.">
        <title>101 Dothideomycetes genomes: a test case for predicting lifestyles and emergence of pathogens.</title>
        <authorList>
            <person name="Haridas S."/>
            <person name="Albert R."/>
            <person name="Binder M."/>
            <person name="Bloem J."/>
            <person name="Labutti K."/>
            <person name="Salamov A."/>
            <person name="Andreopoulos B."/>
            <person name="Baker S."/>
            <person name="Barry K."/>
            <person name="Bills G."/>
            <person name="Bluhm B."/>
            <person name="Cannon C."/>
            <person name="Castanera R."/>
            <person name="Culley D."/>
            <person name="Daum C."/>
            <person name="Ezra D."/>
            <person name="Gonzalez J."/>
            <person name="Henrissat B."/>
            <person name="Kuo A."/>
            <person name="Liang C."/>
            <person name="Lipzen A."/>
            <person name="Lutzoni F."/>
            <person name="Magnuson J."/>
            <person name="Mondo S."/>
            <person name="Nolan M."/>
            <person name="Ohm R."/>
            <person name="Pangilinan J."/>
            <person name="Park H.-J."/>
            <person name="Ramirez L."/>
            <person name="Alfaro M."/>
            <person name="Sun H."/>
            <person name="Tritt A."/>
            <person name="Yoshinaga Y."/>
            <person name="Zwiers L.-H."/>
            <person name="Turgeon B."/>
            <person name="Goodwin S."/>
            <person name="Spatafora J."/>
            <person name="Crous P."/>
            <person name="Grigoriev I."/>
        </authorList>
    </citation>
    <scope>NUCLEOTIDE SEQUENCE</scope>
    <source>
        <strain evidence="2">CBS 119925</strain>
    </source>
</reference>
<feature type="region of interest" description="Disordered" evidence="1">
    <location>
        <begin position="113"/>
        <end position="166"/>
    </location>
</feature>
<name>A0A6A6VHM7_9PLEO</name>
<protein>
    <submittedName>
        <fullName evidence="2">Uncharacterized protein</fullName>
    </submittedName>
</protein>
<dbReference type="Proteomes" id="UP000799440">
    <property type="component" value="Unassembled WGS sequence"/>
</dbReference>